<name>A0A244EWL1_PSESX</name>
<dbReference type="AlphaFoldDB" id="A0A244EWL1"/>
<evidence type="ECO:0000256" key="1">
    <source>
        <dbReference type="SAM" id="MobiDB-lite"/>
    </source>
</evidence>
<comment type="caution">
    <text evidence="2">The sequence shown here is derived from an EMBL/GenBank/DDBJ whole genome shotgun (WGS) entry which is preliminary data.</text>
</comment>
<feature type="compositionally biased region" description="Basic and acidic residues" evidence="1">
    <location>
        <begin position="14"/>
        <end position="29"/>
    </location>
</feature>
<feature type="region of interest" description="Disordered" evidence="1">
    <location>
        <begin position="1"/>
        <end position="42"/>
    </location>
</feature>
<dbReference type="Proteomes" id="UP000195128">
    <property type="component" value="Unassembled WGS sequence"/>
</dbReference>
<reference evidence="2 3" key="1">
    <citation type="submission" date="2017-01" db="EMBL/GenBank/DDBJ databases">
        <authorList>
            <person name="Mah S.A."/>
            <person name="Swanson W.J."/>
            <person name="Moy G.W."/>
            <person name="Vacquier V.D."/>
        </authorList>
    </citation>
    <scope>NUCLEOTIDE SEQUENCE [LARGE SCALE GENOMIC DNA]</scope>
    <source>
        <strain evidence="2">PDD-32b-74</strain>
    </source>
</reference>
<dbReference type="OrthoDB" id="7011198at2"/>
<organism evidence="2 3">
    <name type="scientific">Pseudomonas syringae</name>
    <dbReference type="NCBI Taxonomy" id="317"/>
    <lineage>
        <taxon>Bacteria</taxon>
        <taxon>Pseudomonadati</taxon>
        <taxon>Pseudomonadota</taxon>
        <taxon>Gammaproteobacteria</taxon>
        <taxon>Pseudomonadales</taxon>
        <taxon>Pseudomonadaceae</taxon>
        <taxon>Pseudomonas</taxon>
    </lineage>
</organism>
<evidence type="ECO:0000313" key="2">
    <source>
        <dbReference type="EMBL" id="OUM08832.1"/>
    </source>
</evidence>
<evidence type="ECO:0000313" key="3">
    <source>
        <dbReference type="Proteomes" id="UP000195128"/>
    </source>
</evidence>
<protein>
    <submittedName>
        <fullName evidence="2">Uncharacterized protein</fullName>
    </submittedName>
</protein>
<proteinExistence type="predicted"/>
<accession>A0A244EWL1</accession>
<sequence length="42" mass="4944">MSRRKRRVTTFRPGRPEVKRIRNHTRDGTGDPDASGTRTTRY</sequence>
<gene>
    <name evidence="2" type="ORF">BW686_02350</name>
</gene>
<dbReference type="EMBL" id="MTSA01000002">
    <property type="protein sequence ID" value="OUM08832.1"/>
    <property type="molecule type" value="Genomic_DNA"/>
</dbReference>